<dbReference type="GO" id="GO:0004177">
    <property type="term" value="F:aminopeptidase activity"/>
    <property type="evidence" value="ECO:0007669"/>
    <property type="project" value="UniProtKB-ARBA"/>
</dbReference>
<dbReference type="InterPro" id="IPR050422">
    <property type="entry name" value="X-Pro_aminopeptidase_P"/>
</dbReference>
<dbReference type="GO" id="GO:0005737">
    <property type="term" value="C:cytoplasm"/>
    <property type="evidence" value="ECO:0007669"/>
    <property type="project" value="UniProtKB-ARBA"/>
</dbReference>
<feature type="domain" description="Creatinase N-terminal" evidence="5">
    <location>
        <begin position="56"/>
        <end position="156"/>
    </location>
</feature>
<evidence type="ECO:0000256" key="3">
    <source>
        <dbReference type="ARBA" id="ARBA00022801"/>
    </source>
</evidence>
<dbReference type="SUPFAM" id="SSF55920">
    <property type="entry name" value="Creatinase/aminopeptidase"/>
    <property type="match status" value="1"/>
</dbReference>
<dbReference type="Gene3D" id="3.40.350.10">
    <property type="entry name" value="Creatinase/prolidase N-terminal domain"/>
    <property type="match status" value="2"/>
</dbReference>
<dbReference type="InterPro" id="IPR000587">
    <property type="entry name" value="Creatinase_N"/>
</dbReference>
<dbReference type="SUPFAM" id="SSF53092">
    <property type="entry name" value="Creatinase/prolidase N-terminal domain"/>
    <property type="match status" value="1"/>
</dbReference>
<dbReference type="FunFam" id="3.90.230.10:FF:000009">
    <property type="entry name" value="xaa-Pro aminopeptidase 2"/>
    <property type="match status" value="1"/>
</dbReference>
<dbReference type="Pfam" id="PF16188">
    <property type="entry name" value="Peptidase_M24_C"/>
    <property type="match status" value="1"/>
</dbReference>
<organism evidence="7 8">
    <name type="scientific">Syphacia muris</name>
    <dbReference type="NCBI Taxonomy" id="451379"/>
    <lineage>
        <taxon>Eukaryota</taxon>
        <taxon>Metazoa</taxon>
        <taxon>Ecdysozoa</taxon>
        <taxon>Nematoda</taxon>
        <taxon>Chromadorea</taxon>
        <taxon>Rhabditida</taxon>
        <taxon>Spirurina</taxon>
        <taxon>Oxyuridomorpha</taxon>
        <taxon>Oxyuroidea</taxon>
        <taxon>Oxyuridae</taxon>
        <taxon>Syphacia</taxon>
    </lineage>
</organism>
<reference evidence="8" key="1">
    <citation type="submission" date="2017-02" db="UniProtKB">
        <authorList>
            <consortium name="WormBaseParasite"/>
        </authorList>
    </citation>
    <scope>IDENTIFICATION</scope>
</reference>
<dbReference type="WBParaSite" id="SMUV_0000733201-mRNA-1">
    <property type="protein sequence ID" value="SMUV_0000733201-mRNA-1"/>
    <property type="gene ID" value="SMUV_0000733201"/>
</dbReference>
<evidence type="ECO:0000259" key="6">
    <source>
        <dbReference type="Pfam" id="PF16188"/>
    </source>
</evidence>
<dbReference type="FunFam" id="3.40.350.10:FF:000003">
    <property type="entry name" value="Xaa-pro aminopeptidase P"/>
    <property type="match status" value="1"/>
</dbReference>
<dbReference type="InterPro" id="IPR000994">
    <property type="entry name" value="Pept_M24"/>
</dbReference>
<dbReference type="InterPro" id="IPR032416">
    <property type="entry name" value="Peptidase_M24_C"/>
</dbReference>
<protein>
    <submittedName>
        <fullName evidence="8">Xaa-Pro aminopeptidase 1</fullName>
    </submittedName>
</protein>
<dbReference type="STRING" id="451379.A0A0N5ARI2"/>
<dbReference type="InterPro" id="IPR029149">
    <property type="entry name" value="Creatin/AminoP/Spt16_N"/>
</dbReference>
<dbReference type="PANTHER" id="PTHR43763:SF6">
    <property type="entry name" value="XAA-PRO AMINOPEPTIDASE 1"/>
    <property type="match status" value="1"/>
</dbReference>
<evidence type="ECO:0000256" key="1">
    <source>
        <dbReference type="ARBA" id="ARBA00008766"/>
    </source>
</evidence>
<dbReference type="AlphaFoldDB" id="A0A0N5ARI2"/>
<keyword evidence="3" id="KW-0378">Hydrolase</keyword>
<dbReference type="GO" id="GO:0046872">
    <property type="term" value="F:metal ion binding"/>
    <property type="evidence" value="ECO:0007669"/>
    <property type="project" value="UniProtKB-KW"/>
</dbReference>
<dbReference type="InterPro" id="IPR036005">
    <property type="entry name" value="Creatinase/aminopeptidase-like"/>
</dbReference>
<dbReference type="Pfam" id="PF00557">
    <property type="entry name" value="Peptidase_M24"/>
    <property type="match status" value="1"/>
</dbReference>
<dbReference type="PANTHER" id="PTHR43763">
    <property type="entry name" value="XAA-PRO AMINOPEPTIDASE 1"/>
    <property type="match status" value="1"/>
</dbReference>
<dbReference type="Gene3D" id="3.90.230.10">
    <property type="entry name" value="Creatinase/methionine aminopeptidase superfamily"/>
    <property type="match status" value="1"/>
</dbReference>
<evidence type="ECO:0000259" key="5">
    <source>
        <dbReference type="Pfam" id="PF01321"/>
    </source>
</evidence>
<dbReference type="Proteomes" id="UP000046393">
    <property type="component" value="Unplaced"/>
</dbReference>
<name>A0A0N5ARI2_9BILA</name>
<evidence type="ECO:0000313" key="8">
    <source>
        <dbReference type="WBParaSite" id="SMUV_0000733201-mRNA-1"/>
    </source>
</evidence>
<evidence type="ECO:0000256" key="2">
    <source>
        <dbReference type="ARBA" id="ARBA00022723"/>
    </source>
</evidence>
<accession>A0A0N5ARI2</accession>
<evidence type="ECO:0000259" key="4">
    <source>
        <dbReference type="Pfam" id="PF00557"/>
    </source>
</evidence>
<feature type="domain" description="Peptidase M24" evidence="4">
    <location>
        <begin position="333"/>
        <end position="549"/>
    </location>
</feature>
<dbReference type="Pfam" id="PF16189">
    <property type="entry name" value="Creatinase_N_2"/>
    <property type="match status" value="1"/>
</dbReference>
<comment type="similarity">
    <text evidence="1">Belongs to the peptidase M24B family.</text>
</comment>
<proteinExistence type="inferred from homology"/>
<keyword evidence="2" id="KW-0479">Metal-binding</keyword>
<sequence length="629" mass="71536">MASPNFVSVNTRNPKLEKIRALFDNKETKEKYSRSISAYLLPRTDAHQSEYLAERDLRVQFISGFSGSNAFAIITLEKALLWTDGRYFIQAESELQPGWELMKEGDPNFSAPCDWLISNLSRSSLVAFDPQLYSYSNVRMLQRRLHAFNISVIPLQPNLVDILWTERPVETIRPVIALRKDEYGVETSDKLEELRKKLKAKKCSSTVVTALDDIAWLLNIRGSDIPYNPLVFSVLFITLDNIYWFVDKRKLSPEVIKHVGVSEIHEYNEACKWITHWYLERSSNKDDLSLIYIPDSVNYEIGSIFEYDHCVFGSSIIHLMKSVKNVVELSGSRQCHVIDSAAIVCFLNWLEKQVVEKHVTVAEEEAANVIHSLRLKMPGFMGLSFETIAAVNEHAALPHYKMTSETGQCKITSDSVLLIDSGGHYRTGTTDVTRTVAFGAMVNEEFKRHFTLVLKGHISTAKLIFPDSINGIRIDLLARQHLWKDGLDFGHGVGHGVGHFLNVHEGPAGIGFRCYSPDGALHEKMIVTIEPGFYRKGCYGIRTENCYEIIKAINLRSGDGNFLTFKTLTYVPIQKSLIQLDLLTEEEIKWINDYHSLCYEKVSKVLYEFGYEEAVKWLSEACAPLEPKI</sequence>
<dbReference type="Pfam" id="PF01321">
    <property type="entry name" value="Creatinase_N"/>
    <property type="match status" value="1"/>
</dbReference>
<evidence type="ECO:0000313" key="7">
    <source>
        <dbReference type="Proteomes" id="UP000046393"/>
    </source>
</evidence>
<keyword evidence="7" id="KW-1185">Reference proteome</keyword>
<feature type="domain" description="Peptidase M24 C-terminal" evidence="6">
    <location>
        <begin position="561"/>
        <end position="625"/>
    </location>
</feature>